<protein>
    <recommendedName>
        <fullName evidence="3">Muconolactone isomerase domain-containing protein</fullName>
    </recommendedName>
</protein>
<proteinExistence type="predicted"/>
<accession>A0ABQ1H4V6</accession>
<sequence length="107" mass="12232">MRIFATSKPTASATTEELMADMEDEIAAGRRFYREGLIVEAYMDPHYSRTFMILEAESVEAAKARFDTYPQVRQGLIEFEYWPLIGMPAVAQVHEAEGTPMPLWWPA</sequence>
<organism evidence="1 2">
    <name type="scientific">Sphingomonas psychrolutea</name>
    <dbReference type="NCBI Taxonomy" id="1259676"/>
    <lineage>
        <taxon>Bacteria</taxon>
        <taxon>Pseudomonadati</taxon>
        <taxon>Pseudomonadota</taxon>
        <taxon>Alphaproteobacteria</taxon>
        <taxon>Sphingomonadales</taxon>
        <taxon>Sphingomonadaceae</taxon>
        <taxon>Sphingomonas</taxon>
    </lineage>
</organism>
<dbReference type="Proteomes" id="UP000618591">
    <property type="component" value="Unassembled WGS sequence"/>
</dbReference>
<reference evidence="2" key="1">
    <citation type="journal article" date="2019" name="Int. J. Syst. Evol. Microbiol.">
        <title>The Global Catalogue of Microorganisms (GCM) 10K type strain sequencing project: providing services to taxonomists for standard genome sequencing and annotation.</title>
        <authorList>
            <consortium name="The Broad Institute Genomics Platform"/>
            <consortium name="The Broad Institute Genome Sequencing Center for Infectious Disease"/>
            <person name="Wu L."/>
            <person name="Ma J."/>
        </authorList>
    </citation>
    <scope>NUCLEOTIDE SEQUENCE [LARGE SCALE GENOMIC DNA]</scope>
    <source>
        <strain evidence="2">CGMCC 1.10106</strain>
    </source>
</reference>
<dbReference type="RefSeq" id="WP_188449142.1">
    <property type="nucleotide sequence ID" value="NZ_BMDW01000024.1"/>
</dbReference>
<keyword evidence="2" id="KW-1185">Reference proteome</keyword>
<gene>
    <name evidence="1" type="ORF">GCM10011395_31270</name>
</gene>
<dbReference type="EMBL" id="BMDW01000024">
    <property type="protein sequence ID" value="GGA58742.1"/>
    <property type="molecule type" value="Genomic_DNA"/>
</dbReference>
<evidence type="ECO:0000313" key="1">
    <source>
        <dbReference type="EMBL" id="GGA58742.1"/>
    </source>
</evidence>
<comment type="caution">
    <text evidence="1">The sequence shown here is derived from an EMBL/GenBank/DDBJ whole genome shotgun (WGS) entry which is preliminary data.</text>
</comment>
<name>A0ABQ1H4V6_9SPHN</name>
<evidence type="ECO:0008006" key="3">
    <source>
        <dbReference type="Google" id="ProtNLM"/>
    </source>
</evidence>
<evidence type="ECO:0000313" key="2">
    <source>
        <dbReference type="Proteomes" id="UP000618591"/>
    </source>
</evidence>